<dbReference type="EMBL" id="CAKOAT010227376">
    <property type="protein sequence ID" value="CAH8357075.1"/>
    <property type="molecule type" value="Genomic_DNA"/>
</dbReference>
<sequence length="139" mass="15591">MLITVSKLKLSSLCGCSSPSSSTTSLIPSLTHLSSSPPPPPMSPKLFRPIPPCHHLLHRILISRSPLHLFHRRWCGHESSTRMEPMSDSLRSEGSILKPSMRSRLGTLHRKKKPESRKFCFALRSSVCVTRGRQITFHA</sequence>
<evidence type="ECO:0000313" key="2">
    <source>
        <dbReference type="Proteomes" id="UP001642260"/>
    </source>
</evidence>
<gene>
    <name evidence="1" type="ORF">ERUC_LOCUS22830</name>
</gene>
<name>A0ABC8KDL1_ERUVS</name>
<proteinExistence type="predicted"/>
<dbReference type="Proteomes" id="UP001642260">
    <property type="component" value="Unassembled WGS sequence"/>
</dbReference>
<protein>
    <submittedName>
        <fullName evidence="1">Uncharacterized protein</fullName>
    </submittedName>
</protein>
<reference evidence="1 2" key="1">
    <citation type="submission" date="2022-03" db="EMBL/GenBank/DDBJ databases">
        <authorList>
            <person name="Macdonald S."/>
            <person name="Ahmed S."/>
            <person name="Newling K."/>
        </authorList>
    </citation>
    <scope>NUCLEOTIDE SEQUENCE [LARGE SCALE GENOMIC DNA]</scope>
</reference>
<evidence type="ECO:0000313" key="1">
    <source>
        <dbReference type="EMBL" id="CAH8357075.1"/>
    </source>
</evidence>
<comment type="caution">
    <text evidence="1">The sequence shown here is derived from an EMBL/GenBank/DDBJ whole genome shotgun (WGS) entry which is preliminary data.</text>
</comment>
<accession>A0ABC8KDL1</accession>
<organism evidence="1 2">
    <name type="scientific">Eruca vesicaria subsp. sativa</name>
    <name type="common">Garden rocket</name>
    <name type="synonym">Eruca sativa</name>
    <dbReference type="NCBI Taxonomy" id="29727"/>
    <lineage>
        <taxon>Eukaryota</taxon>
        <taxon>Viridiplantae</taxon>
        <taxon>Streptophyta</taxon>
        <taxon>Embryophyta</taxon>
        <taxon>Tracheophyta</taxon>
        <taxon>Spermatophyta</taxon>
        <taxon>Magnoliopsida</taxon>
        <taxon>eudicotyledons</taxon>
        <taxon>Gunneridae</taxon>
        <taxon>Pentapetalae</taxon>
        <taxon>rosids</taxon>
        <taxon>malvids</taxon>
        <taxon>Brassicales</taxon>
        <taxon>Brassicaceae</taxon>
        <taxon>Brassiceae</taxon>
        <taxon>Eruca</taxon>
    </lineage>
</organism>
<dbReference type="AlphaFoldDB" id="A0ABC8KDL1"/>
<keyword evidence="2" id="KW-1185">Reference proteome</keyword>